<dbReference type="InterPro" id="IPR036291">
    <property type="entry name" value="NAD(P)-bd_dom_sf"/>
</dbReference>
<keyword evidence="3" id="KW-1185">Reference proteome</keyword>
<evidence type="ECO:0000313" key="3">
    <source>
        <dbReference type="Proteomes" id="UP000509510"/>
    </source>
</evidence>
<dbReference type="PANTHER" id="PTHR48079">
    <property type="entry name" value="PROTEIN YEEZ"/>
    <property type="match status" value="1"/>
</dbReference>
<dbReference type="EMBL" id="CP055898">
    <property type="protein sequence ID" value="QKX54664.1"/>
    <property type="molecule type" value="Genomic_DNA"/>
</dbReference>
<dbReference type="Gene3D" id="3.40.50.720">
    <property type="entry name" value="NAD(P)-binding Rossmann-like Domain"/>
    <property type="match status" value="1"/>
</dbReference>
<dbReference type="GO" id="GO:0004029">
    <property type="term" value="F:aldehyde dehydrogenase (NAD+) activity"/>
    <property type="evidence" value="ECO:0007669"/>
    <property type="project" value="TreeGrafter"/>
</dbReference>
<evidence type="ECO:0000259" key="1">
    <source>
        <dbReference type="Pfam" id="PF13460"/>
    </source>
</evidence>
<dbReference type="InterPro" id="IPR051783">
    <property type="entry name" value="NAD(P)-dependent_oxidoreduct"/>
</dbReference>
<evidence type="ECO:0000313" key="2">
    <source>
        <dbReference type="EMBL" id="QKX54664.1"/>
    </source>
</evidence>
<dbReference type="OrthoDB" id="2130169at2759"/>
<proteinExistence type="predicted"/>
<sequence length="342" mass="37383">MGFSVFLIGPGFIGGEVLDLILSENKHTITTLVRGESAVADFEKLGVKAVIGTLDDSQIITNQVAVSDVVFHTATADHLPSVQAVIDGVKQREKKGLQTIYIHTSGASLLGDNSEGNYKSDTVFDDENPAQIDALPDSAPHRLIDLAIVRARKELAGHSKMSIMIPPLIYGVSSREKRLSIQLPTITRYSLKHGYAGQVGKGLSVWSHVHVKDLARAYVILLHWMERTSTAEVLQNPYFFCENGQELSWGECSAEIGRILQKAGCFDESEPKTIPSSKFDDIFGDYTPVVAGSNSRNRANRLRKLGWAPSEKGTFASLAEDEIPLILKEDRVFGGYSKPVAS</sequence>
<reference evidence="3" key="1">
    <citation type="submission" date="2020-06" db="EMBL/GenBank/DDBJ databases">
        <title>A chromosome-scale genome assembly of Talaromyces rugulosus W13939.</title>
        <authorList>
            <person name="Wang B."/>
            <person name="Guo L."/>
            <person name="Ye K."/>
            <person name="Wang L."/>
        </authorList>
    </citation>
    <scope>NUCLEOTIDE SEQUENCE [LARGE SCALE GENOMIC DNA]</scope>
    <source>
        <strain evidence="3">W13939</strain>
    </source>
</reference>
<name>A0A7H8QL64_TALRU</name>
<dbReference type="InterPro" id="IPR016040">
    <property type="entry name" value="NAD(P)-bd_dom"/>
</dbReference>
<dbReference type="GeneID" id="55989262"/>
<feature type="domain" description="NAD(P)-binding" evidence="1">
    <location>
        <begin position="11"/>
        <end position="95"/>
    </location>
</feature>
<dbReference type="GO" id="GO:0005737">
    <property type="term" value="C:cytoplasm"/>
    <property type="evidence" value="ECO:0007669"/>
    <property type="project" value="TreeGrafter"/>
</dbReference>
<dbReference type="Pfam" id="PF13460">
    <property type="entry name" value="NAD_binding_10"/>
    <property type="match status" value="1"/>
</dbReference>
<dbReference type="RefSeq" id="XP_035340843.1">
    <property type="nucleotide sequence ID" value="XM_035484950.1"/>
</dbReference>
<dbReference type="Proteomes" id="UP000509510">
    <property type="component" value="Chromosome I"/>
</dbReference>
<protein>
    <recommendedName>
        <fullName evidence="1">NAD(P)-binding domain-containing protein</fullName>
    </recommendedName>
</protein>
<dbReference type="AlphaFoldDB" id="A0A7H8QL64"/>
<accession>A0A7H8QL64</accession>
<gene>
    <name evidence="2" type="ORF">TRUGW13939_01752</name>
</gene>
<dbReference type="PANTHER" id="PTHR48079:SF6">
    <property type="entry name" value="NAD(P)-BINDING DOMAIN-CONTAINING PROTEIN-RELATED"/>
    <property type="match status" value="1"/>
</dbReference>
<organism evidence="2 3">
    <name type="scientific">Talaromyces rugulosus</name>
    <name type="common">Penicillium rugulosum</name>
    <dbReference type="NCBI Taxonomy" id="121627"/>
    <lineage>
        <taxon>Eukaryota</taxon>
        <taxon>Fungi</taxon>
        <taxon>Dikarya</taxon>
        <taxon>Ascomycota</taxon>
        <taxon>Pezizomycotina</taxon>
        <taxon>Eurotiomycetes</taxon>
        <taxon>Eurotiomycetidae</taxon>
        <taxon>Eurotiales</taxon>
        <taxon>Trichocomaceae</taxon>
        <taxon>Talaromyces</taxon>
        <taxon>Talaromyces sect. Islandici</taxon>
    </lineage>
</organism>
<dbReference type="SUPFAM" id="SSF51735">
    <property type="entry name" value="NAD(P)-binding Rossmann-fold domains"/>
    <property type="match status" value="1"/>
</dbReference>
<dbReference type="KEGG" id="trg:TRUGW13939_01752"/>